<proteinExistence type="predicted"/>
<evidence type="ECO:0000313" key="2">
    <source>
        <dbReference type="Proteomes" id="UP001193389"/>
    </source>
</evidence>
<evidence type="ECO:0000313" key="1">
    <source>
        <dbReference type="EMBL" id="BBE18500.1"/>
    </source>
</evidence>
<protein>
    <submittedName>
        <fullName evidence="1">Uncharacterized protein</fullName>
    </submittedName>
</protein>
<accession>A0A5K7SAA9</accession>
<name>A0A5K7SAA9_9BACT</name>
<organism evidence="1 2">
    <name type="scientific">Aquipluma nitroreducens</name>
    <dbReference type="NCBI Taxonomy" id="2010828"/>
    <lineage>
        <taxon>Bacteria</taxon>
        <taxon>Pseudomonadati</taxon>
        <taxon>Bacteroidota</taxon>
        <taxon>Bacteroidia</taxon>
        <taxon>Marinilabiliales</taxon>
        <taxon>Prolixibacteraceae</taxon>
        <taxon>Aquipluma</taxon>
    </lineage>
</organism>
<sequence>MGTFVKNEYRKEYKKYGNNMFFYVFQASDVIVSLVKL</sequence>
<gene>
    <name evidence="1" type="ORF">AQPE_2662</name>
</gene>
<dbReference type="AlphaFoldDB" id="A0A5K7SAA9"/>
<reference evidence="1" key="1">
    <citation type="journal article" date="2020" name="Int. J. Syst. Evol. Microbiol.">
        <title>Aquipluma nitroreducens gen. nov. sp. nov., a novel facultatively anaerobic bacterium isolated from a freshwater lake.</title>
        <authorList>
            <person name="Watanabe M."/>
            <person name="Kojima H."/>
            <person name="Fukui M."/>
        </authorList>
    </citation>
    <scope>NUCLEOTIDE SEQUENCE</scope>
    <source>
        <strain evidence="1">MeG22</strain>
    </source>
</reference>
<keyword evidence="2" id="KW-1185">Reference proteome</keyword>
<dbReference type="Proteomes" id="UP001193389">
    <property type="component" value="Chromosome"/>
</dbReference>
<dbReference type="KEGG" id="anf:AQPE_2662"/>
<dbReference type="EMBL" id="AP018694">
    <property type="protein sequence ID" value="BBE18500.1"/>
    <property type="molecule type" value="Genomic_DNA"/>
</dbReference>